<dbReference type="FunFam" id="1.10.10.10:FF:000001">
    <property type="entry name" value="LysR family transcriptional regulator"/>
    <property type="match status" value="1"/>
</dbReference>
<evidence type="ECO:0000256" key="2">
    <source>
        <dbReference type="ARBA" id="ARBA00023015"/>
    </source>
</evidence>
<evidence type="ECO:0000256" key="4">
    <source>
        <dbReference type="ARBA" id="ARBA00023163"/>
    </source>
</evidence>
<keyword evidence="7" id="KW-1185">Reference proteome</keyword>
<dbReference type="InterPro" id="IPR036390">
    <property type="entry name" value="WH_DNA-bd_sf"/>
</dbReference>
<dbReference type="Pfam" id="PF03466">
    <property type="entry name" value="LysR_substrate"/>
    <property type="match status" value="1"/>
</dbReference>
<dbReference type="GO" id="GO:0003700">
    <property type="term" value="F:DNA-binding transcription factor activity"/>
    <property type="evidence" value="ECO:0007669"/>
    <property type="project" value="InterPro"/>
</dbReference>
<dbReference type="SUPFAM" id="SSF46785">
    <property type="entry name" value="Winged helix' DNA-binding domain"/>
    <property type="match status" value="1"/>
</dbReference>
<keyword evidence="4" id="KW-0804">Transcription</keyword>
<feature type="domain" description="HTH lysR-type" evidence="5">
    <location>
        <begin position="6"/>
        <end position="63"/>
    </location>
</feature>
<dbReference type="EMBL" id="WVIE01000043">
    <property type="protein sequence ID" value="NDJ19875.1"/>
    <property type="molecule type" value="Genomic_DNA"/>
</dbReference>
<keyword evidence="3" id="KW-0238">DNA-binding</keyword>
<dbReference type="GO" id="GO:0000976">
    <property type="term" value="F:transcription cis-regulatory region binding"/>
    <property type="evidence" value="ECO:0007669"/>
    <property type="project" value="TreeGrafter"/>
</dbReference>
<dbReference type="RefSeq" id="WP_162425397.1">
    <property type="nucleotide sequence ID" value="NZ_WVIE01000043.1"/>
</dbReference>
<evidence type="ECO:0000313" key="6">
    <source>
        <dbReference type="EMBL" id="NDJ19875.1"/>
    </source>
</evidence>
<organism evidence="6 7">
    <name type="scientific">Myxacorys almedinensis A</name>
    <dbReference type="NCBI Taxonomy" id="2690445"/>
    <lineage>
        <taxon>Bacteria</taxon>
        <taxon>Bacillati</taxon>
        <taxon>Cyanobacteriota</taxon>
        <taxon>Cyanophyceae</taxon>
        <taxon>Leptolyngbyales</taxon>
        <taxon>Leptolyngbyaceae</taxon>
        <taxon>Myxacorys</taxon>
        <taxon>Myxacorys almedinensis</taxon>
    </lineage>
</organism>
<reference evidence="6" key="1">
    <citation type="submission" date="2019-12" db="EMBL/GenBank/DDBJ databases">
        <title>High-Quality draft genome sequences of three cyanobacteria isolated from the limestone walls of the Old Cathedral of Coimbra.</title>
        <authorList>
            <person name="Tiago I."/>
            <person name="Soares F."/>
            <person name="Portugal A."/>
        </authorList>
    </citation>
    <scope>NUCLEOTIDE SEQUENCE</scope>
    <source>
        <strain evidence="6">A</strain>
    </source>
</reference>
<dbReference type="InterPro" id="IPR000847">
    <property type="entry name" value="LysR_HTH_N"/>
</dbReference>
<sequence>MSDLPFTLDQLRILKAIATEGSFKRAADSLYVSQPAVSLQVQNLERQLDVPLFDRGGRRAQLTEAGHLLLSYGEKILTLCQETCRALEDLQNLQGGTLIIGASQTTGTYLLPRMIGLFRQQYPDVAVQLHVHSTRRTSWSVANGQIDLAIIGGEISPELQDSLEIIPYAEDELALILPPTHPLARTETIQKDDLYRLQFIALDSQSTIRKVIDQVLARCGIETRRLKIEMELNSIEAIKNAVQSGLGASFVSVSAIEKELQMGMLHRAKIDDVVVKRTLSVIINPNRYRSKAADAFCREILPKFTTRTVSFERREAKTYPEPQSLKAMLQAATNNRGISDGEG</sequence>
<name>A0A8J7ZD52_9CYAN</name>
<comment type="caution">
    <text evidence="6">The sequence shown here is derived from an EMBL/GenBank/DDBJ whole genome shotgun (WGS) entry which is preliminary data.</text>
</comment>
<dbReference type="PANTHER" id="PTHR30126:SF39">
    <property type="entry name" value="HTH-TYPE TRANSCRIPTIONAL REGULATOR CYSL"/>
    <property type="match status" value="1"/>
</dbReference>
<dbReference type="CDD" id="cd08420">
    <property type="entry name" value="PBP2_CysL_like"/>
    <property type="match status" value="1"/>
</dbReference>
<dbReference type="PANTHER" id="PTHR30126">
    <property type="entry name" value="HTH-TYPE TRANSCRIPTIONAL REGULATOR"/>
    <property type="match status" value="1"/>
</dbReference>
<dbReference type="Gene3D" id="3.40.190.290">
    <property type="match status" value="1"/>
</dbReference>
<dbReference type="InterPro" id="IPR005119">
    <property type="entry name" value="LysR_subst-bd"/>
</dbReference>
<dbReference type="Gene3D" id="1.10.10.10">
    <property type="entry name" value="Winged helix-like DNA-binding domain superfamily/Winged helix DNA-binding domain"/>
    <property type="match status" value="1"/>
</dbReference>
<gene>
    <name evidence="6" type="ORF">GS601_21735</name>
</gene>
<dbReference type="Pfam" id="PF00126">
    <property type="entry name" value="HTH_1"/>
    <property type="match status" value="1"/>
</dbReference>
<evidence type="ECO:0000256" key="3">
    <source>
        <dbReference type="ARBA" id="ARBA00023125"/>
    </source>
</evidence>
<dbReference type="AlphaFoldDB" id="A0A8J7ZD52"/>
<dbReference type="PROSITE" id="PS50931">
    <property type="entry name" value="HTH_LYSR"/>
    <property type="match status" value="1"/>
</dbReference>
<keyword evidence="2" id="KW-0805">Transcription regulation</keyword>
<dbReference type="PRINTS" id="PR00039">
    <property type="entry name" value="HTHLYSR"/>
</dbReference>
<evidence type="ECO:0000256" key="1">
    <source>
        <dbReference type="ARBA" id="ARBA00009437"/>
    </source>
</evidence>
<dbReference type="Proteomes" id="UP000646053">
    <property type="component" value="Unassembled WGS sequence"/>
</dbReference>
<dbReference type="SUPFAM" id="SSF53850">
    <property type="entry name" value="Periplasmic binding protein-like II"/>
    <property type="match status" value="1"/>
</dbReference>
<accession>A0A8J7ZD52</accession>
<protein>
    <submittedName>
        <fullName evidence="6">LysR family transcriptional regulator</fullName>
    </submittedName>
</protein>
<comment type="similarity">
    <text evidence="1">Belongs to the LysR transcriptional regulatory family.</text>
</comment>
<proteinExistence type="inferred from homology"/>
<evidence type="ECO:0000259" key="5">
    <source>
        <dbReference type="PROSITE" id="PS50931"/>
    </source>
</evidence>
<evidence type="ECO:0000313" key="7">
    <source>
        <dbReference type="Proteomes" id="UP000646053"/>
    </source>
</evidence>
<dbReference type="InterPro" id="IPR036388">
    <property type="entry name" value="WH-like_DNA-bd_sf"/>
</dbReference>